<dbReference type="GO" id="GO:0050660">
    <property type="term" value="F:flavin adenine dinucleotide binding"/>
    <property type="evidence" value="ECO:0007669"/>
    <property type="project" value="TreeGrafter"/>
</dbReference>
<dbReference type="Gene3D" id="3.40.50.1220">
    <property type="entry name" value="TPP-binding domain"/>
    <property type="match status" value="1"/>
</dbReference>
<dbReference type="InterPro" id="IPR012001">
    <property type="entry name" value="Thiamin_PyroP_enz_TPP-bd_dom"/>
</dbReference>
<dbReference type="SUPFAM" id="SSF52467">
    <property type="entry name" value="DHS-like NAD/FAD-binding domain"/>
    <property type="match status" value="1"/>
</dbReference>
<keyword evidence="9" id="KW-1185">Reference proteome</keyword>
<dbReference type="RefSeq" id="WP_107753227.1">
    <property type="nucleotide sequence ID" value="NZ_QBKF01000009.1"/>
</dbReference>
<feature type="domain" description="Thiamine pyrophosphate enzyme N-terminal TPP-binding" evidence="7">
    <location>
        <begin position="3"/>
        <end position="115"/>
    </location>
</feature>
<dbReference type="PANTHER" id="PTHR18968:SF120">
    <property type="entry name" value="ACETOLACTATE SYNTHASE LARGE SUBUNIT"/>
    <property type="match status" value="1"/>
</dbReference>
<evidence type="ECO:0000259" key="7">
    <source>
        <dbReference type="Pfam" id="PF02776"/>
    </source>
</evidence>
<dbReference type="InterPro" id="IPR045229">
    <property type="entry name" value="TPP_enz"/>
</dbReference>
<dbReference type="Proteomes" id="UP000244810">
    <property type="component" value="Unassembled WGS sequence"/>
</dbReference>
<dbReference type="CDD" id="cd07035">
    <property type="entry name" value="TPP_PYR_POX_like"/>
    <property type="match status" value="1"/>
</dbReference>
<dbReference type="GO" id="GO:0005948">
    <property type="term" value="C:acetolactate synthase complex"/>
    <property type="evidence" value="ECO:0007669"/>
    <property type="project" value="TreeGrafter"/>
</dbReference>
<evidence type="ECO:0000256" key="2">
    <source>
        <dbReference type="ARBA" id="ARBA00022679"/>
    </source>
</evidence>
<evidence type="ECO:0000259" key="5">
    <source>
        <dbReference type="Pfam" id="PF00205"/>
    </source>
</evidence>
<evidence type="ECO:0000313" key="9">
    <source>
        <dbReference type="Proteomes" id="UP000244810"/>
    </source>
</evidence>
<evidence type="ECO:0000256" key="3">
    <source>
        <dbReference type="ARBA" id="ARBA00023052"/>
    </source>
</evidence>
<dbReference type="InterPro" id="IPR029035">
    <property type="entry name" value="DHS-like_NAD/FAD-binding_dom"/>
</dbReference>
<dbReference type="Pfam" id="PF02775">
    <property type="entry name" value="TPP_enzyme_C"/>
    <property type="match status" value="1"/>
</dbReference>
<dbReference type="OrthoDB" id="4494979at2"/>
<dbReference type="PANTHER" id="PTHR18968">
    <property type="entry name" value="THIAMINE PYROPHOSPHATE ENZYMES"/>
    <property type="match status" value="1"/>
</dbReference>
<protein>
    <submittedName>
        <fullName evidence="8">Thiamine pyrophosphate-binding protein</fullName>
    </submittedName>
</protein>
<evidence type="ECO:0000259" key="6">
    <source>
        <dbReference type="Pfam" id="PF02775"/>
    </source>
</evidence>
<comment type="similarity">
    <text evidence="1 4">Belongs to the TPP enzyme family.</text>
</comment>
<organism evidence="8 9">
    <name type="scientific">Pararhodobacter aggregans</name>
    <dbReference type="NCBI Taxonomy" id="404875"/>
    <lineage>
        <taxon>Bacteria</taxon>
        <taxon>Pseudomonadati</taxon>
        <taxon>Pseudomonadota</taxon>
        <taxon>Alphaproteobacteria</taxon>
        <taxon>Rhodobacterales</taxon>
        <taxon>Paracoccaceae</taxon>
        <taxon>Pararhodobacter</taxon>
    </lineage>
</organism>
<name>A0A2T7UNN8_9RHOB</name>
<dbReference type="NCBIfam" id="NF006052">
    <property type="entry name" value="PRK08199.1"/>
    <property type="match status" value="1"/>
</dbReference>
<dbReference type="InterPro" id="IPR012000">
    <property type="entry name" value="Thiamin_PyroP_enz_cen_dom"/>
</dbReference>
<dbReference type="Gene3D" id="3.40.50.970">
    <property type="match status" value="2"/>
</dbReference>
<accession>A0A2T7UNN8</accession>
<dbReference type="GO" id="GO:0030976">
    <property type="term" value="F:thiamine pyrophosphate binding"/>
    <property type="evidence" value="ECO:0007669"/>
    <property type="project" value="InterPro"/>
</dbReference>
<dbReference type="GO" id="GO:0003984">
    <property type="term" value="F:acetolactate synthase activity"/>
    <property type="evidence" value="ECO:0007669"/>
    <property type="project" value="TreeGrafter"/>
</dbReference>
<dbReference type="GO" id="GO:0009097">
    <property type="term" value="P:isoleucine biosynthetic process"/>
    <property type="evidence" value="ECO:0007669"/>
    <property type="project" value="TreeGrafter"/>
</dbReference>
<sequence>MRHGGQILVDHLKAEGVRRVFSVPGESFLAALDGLYDSGIQNVVCRHEGGASMMAEAHAKLTGEVGIAFVTRGPGATNASSGIHVAQQDSTPMILFVGQIDTAHRDREAFQEVDYRRVFGGLAKWATEVDDIRRLPEYLSRAFHLAQSGRPGPVVLALPEDMLSALSDVPDLPPRAAPLSAPPQTGAVWQALKSADKPLLVVGGPHWSAEAARDLAALAEASGLPVAVTFRRQDRIDNRHPNYAGDLGVGMNPKLGARLKEADLLLIVGARLGDTATNGYDLVDPAAPGKVILHIHSDPDELGHVWRPDLAMVAKAPAMIAALKASVPQDLPDWSAWTQAARADYEAFTTPRETPGAVKLEQVMRWLSDHVPEDAIATNGAGNYAAWMHRYFRPRAWPGQLAPTSGSMGYGFPAAIAASLEHPEKTVLCFAGDGCFQMTLNELSTARQHGATPIVILANNGRYGTIRAHQERTYPARVSGTELFNPDYAALVRSYGGHGETVRRTEDFAEAFARARASGKVAVIELILDPEALSPGQDLSAARAQGERAQGA</sequence>
<dbReference type="EMBL" id="QDDR01000009">
    <property type="protein sequence ID" value="PVE46312.1"/>
    <property type="molecule type" value="Genomic_DNA"/>
</dbReference>
<evidence type="ECO:0000256" key="1">
    <source>
        <dbReference type="ARBA" id="ARBA00007812"/>
    </source>
</evidence>
<dbReference type="InterPro" id="IPR011766">
    <property type="entry name" value="TPP_enzyme_TPP-bd"/>
</dbReference>
<dbReference type="Pfam" id="PF02776">
    <property type="entry name" value="TPP_enzyme_N"/>
    <property type="match status" value="1"/>
</dbReference>
<feature type="domain" description="Thiamine pyrophosphate enzyme TPP-binding" evidence="6">
    <location>
        <begin position="380"/>
        <end position="525"/>
    </location>
</feature>
<proteinExistence type="inferred from homology"/>
<dbReference type="FunFam" id="3.40.50.970:FF:000007">
    <property type="entry name" value="Acetolactate synthase"/>
    <property type="match status" value="1"/>
</dbReference>
<dbReference type="GO" id="GO:0009099">
    <property type="term" value="P:L-valine biosynthetic process"/>
    <property type="evidence" value="ECO:0007669"/>
    <property type="project" value="TreeGrafter"/>
</dbReference>
<dbReference type="InterPro" id="IPR029061">
    <property type="entry name" value="THDP-binding"/>
</dbReference>
<feature type="domain" description="Thiamine pyrophosphate enzyme central" evidence="5">
    <location>
        <begin position="187"/>
        <end position="323"/>
    </location>
</feature>
<dbReference type="GO" id="GO:0000287">
    <property type="term" value="F:magnesium ion binding"/>
    <property type="evidence" value="ECO:0007669"/>
    <property type="project" value="InterPro"/>
</dbReference>
<dbReference type="SUPFAM" id="SSF52518">
    <property type="entry name" value="Thiamin diphosphate-binding fold (THDP-binding)"/>
    <property type="match status" value="2"/>
</dbReference>
<dbReference type="Pfam" id="PF00205">
    <property type="entry name" value="TPP_enzyme_M"/>
    <property type="match status" value="1"/>
</dbReference>
<dbReference type="InterPro" id="IPR000399">
    <property type="entry name" value="TPP-bd_CS"/>
</dbReference>
<reference evidence="8 9" key="1">
    <citation type="journal article" date="2011" name="Syst. Appl. Microbiol.">
        <title>Defluviimonas denitrificans gen. nov., sp. nov., and Pararhodobacter aggregans gen. nov., sp. nov., non-phototrophic Rhodobacteraceae from the biofilter of a marine aquaculture.</title>
        <authorList>
            <person name="Foesel B.U."/>
            <person name="Drake H.L."/>
            <person name="Schramm A."/>
        </authorList>
    </citation>
    <scope>NUCLEOTIDE SEQUENCE [LARGE SCALE GENOMIC DNA]</scope>
    <source>
        <strain evidence="8 9">D1-19</strain>
    </source>
</reference>
<gene>
    <name evidence="8" type="ORF">DDE23_16860</name>
</gene>
<evidence type="ECO:0000313" key="8">
    <source>
        <dbReference type="EMBL" id="PVE46312.1"/>
    </source>
</evidence>
<dbReference type="CDD" id="cd00568">
    <property type="entry name" value="TPP_enzymes"/>
    <property type="match status" value="1"/>
</dbReference>
<dbReference type="PROSITE" id="PS00187">
    <property type="entry name" value="TPP_ENZYMES"/>
    <property type="match status" value="1"/>
</dbReference>
<keyword evidence="2" id="KW-0808">Transferase</keyword>
<evidence type="ECO:0000256" key="4">
    <source>
        <dbReference type="RuleBase" id="RU362132"/>
    </source>
</evidence>
<dbReference type="AlphaFoldDB" id="A0A2T7UNN8"/>
<keyword evidence="3 4" id="KW-0786">Thiamine pyrophosphate</keyword>
<comment type="caution">
    <text evidence="8">The sequence shown here is derived from an EMBL/GenBank/DDBJ whole genome shotgun (WGS) entry which is preliminary data.</text>
</comment>